<accession>A0ABR6BXL1</accession>
<dbReference type="Gene3D" id="3.40.50.1820">
    <property type="entry name" value="alpha/beta hydrolase"/>
    <property type="match status" value="1"/>
</dbReference>
<dbReference type="Pfam" id="PF00756">
    <property type="entry name" value="Esterase"/>
    <property type="match status" value="1"/>
</dbReference>
<reference evidence="1 2" key="1">
    <citation type="submission" date="2020-08" db="EMBL/GenBank/DDBJ databases">
        <title>Genomic Encyclopedia of Archaeal and Bacterial Type Strains, Phase II (KMG-II): from individual species to whole genera.</title>
        <authorList>
            <person name="Goeker M."/>
        </authorList>
    </citation>
    <scope>NUCLEOTIDE SEQUENCE [LARGE SCALE GENOMIC DNA]</scope>
    <source>
        <strain evidence="1 2">DSM 43850</strain>
    </source>
</reference>
<evidence type="ECO:0000313" key="2">
    <source>
        <dbReference type="Proteomes" id="UP000517916"/>
    </source>
</evidence>
<keyword evidence="1" id="KW-0378">Hydrolase</keyword>
<proteinExistence type="predicted"/>
<name>A0ABR6BXL1_9PSEU</name>
<dbReference type="RefSeq" id="WP_182840414.1">
    <property type="nucleotide sequence ID" value="NZ_BAAABQ010000052.1"/>
</dbReference>
<dbReference type="InterPro" id="IPR000801">
    <property type="entry name" value="Esterase-like"/>
</dbReference>
<gene>
    <name evidence="1" type="ORF">BC739_008898</name>
</gene>
<evidence type="ECO:0000313" key="1">
    <source>
        <dbReference type="EMBL" id="MBA8931646.1"/>
    </source>
</evidence>
<protein>
    <submittedName>
        <fullName evidence="1">S-formylglutathione hydrolase FrmB</fullName>
    </submittedName>
</protein>
<dbReference type="Proteomes" id="UP000517916">
    <property type="component" value="Unassembled WGS sequence"/>
</dbReference>
<dbReference type="SUPFAM" id="SSF53474">
    <property type="entry name" value="alpha/beta-Hydrolases"/>
    <property type="match status" value="1"/>
</dbReference>
<comment type="caution">
    <text evidence="1">The sequence shown here is derived from an EMBL/GenBank/DDBJ whole genome shotgun (WGS) entry which is preliminary data.</text>
</comment>
<dbReference type="PANTHER" id="PTHR48098">
    <property type="entry name" value="ENTEROCHELIN ESTERASE-RELATED"/>
    <property type="match status" value="1"/>
</dbReference>
<dbReference type="InterPro" id="IPR029058">
    <property type="entry name" value="AB_hydrolase_fold"/>
</dbReference>
<keyword evidence="2" id="KW-1185">Reference proteome</keyword>
<sequence>MGYAVPVRLLLPPDWSANSARTWPMLFLLHGSGDDYRAWTEHTDVESLTATTEAIVVMPEAGKCGNYSDWWNQGRGGTPAWETFHLTELPHYLRERYRANDQIAVAGLSMGGFGAMTYAARHPDLIRAAASYSGAVDPLDFPDATKAMGLLCPGSIWQNLWGDPAVPAQRELWQQHSPPLLAGNLRHTTLFMSSGNGKAGPLDPCCSLLDDGIEQVVHAESTVLLNRLDELRIPVTKDFYGPGRHNWAYWQRELHRSLPMLLHAIGVS</sequence>
<dbReference type="InterPro" id="IPR050583">
    <property type="entry name" value="Mycobacterial_A85_antigen"/>
</dbReference>
<organism evidence="1 2">
    <name type="scientific">Kutzneria viridogrisea</name>
    <dbReference type="NCBI Taxonomy" id="47990"/>
    <lineage>
        <taxon>Bacteria</taxon>
        <taxon>Bacillati</taxon>
        <taxon>Actinomycetota</taxon>
        <taxon>Actinomycetes</taxon>
        <taxon>Pseudonocardiales</taxon>
        <taxon>Pseudonocardiaceae</taxon>
        <taxon>Kutzneria</taxon>
    </lineage>
</organism>
<dbReference type="PANTHER" id="PTHR48098:SF1">
    <property type="entry name" value="DIACYLGLYCEROL ACYLTRANSFERASE_MYCOLYLTRANSFERASE AG85A"/>
    <property type="match status" value="1"/>
</dbReference>
<dbReference type="EMBL" id="JACJID010000009">
    <property type="protein sequence ID" value="MBA8931646.1"/>
    <property type="molecule type" value="Genomic_DNA"/>
</dbReference>
<dbReference type="GO" id="GO:0016787">
    <property type="term" value="F:hydrolase activity"/>
    <property type="evidence" value="ECO:0007669"/>
    <property type="project" value="UniProtKB-KW"/>
</dbReference>